<keyword evidence="3" id="KW-1185">Reference proteome</keyword>
<dbReference type="Pfam" id="PF01557">
    <property type="entry name" value="FAA_hydrolase"/>
    <property type="match status" value="1"/>
</dbReference>
<dbReference type="KEGG" id="cau:Caur_0917"/>
<reference evidence="3" key="1">
    <citation type="journal article" date="2011" name="BMC Genomics">
        <title>Complete genome sequence of the filamentous anoxygenic phototrophic bacterium Chloroflexus aurantiacus.</title>
        <authorList>
            <person name="Tang K.H."/>
            <person name="Barry K."/>
            <person name="Chertkov O."/>
            <person name="Dalin E."/>
            <person name="Han C.S."/>
            <person name="Hauser L.J."/>
            <person name="Honchak B.M."/>
            <person name="Karbach L.E."/>
            <person name="Land M.L."/>
            <person name="Lapidus A."/>
            <person name="Larimer F.W."/>
            <person name="Mikhailova N."/>
            <person name="Pitluck S."/>
            <person name="Pierson B.K."/>
            <person name="Blankenship R.E."/>
        </authorList>
    </citation>
    <scope>NUCLEOTIDE SEQUENCE [LARGE SCALE GENOMIC DNA]</scope>
    <source>
        <strain evidence="3">ATCC 29366 / DSM 635 / J-10-fl</strain>
    </source>
</reference>
<gene>
    <name evidence="2" type="ordered locus">Caur_0917</name>
</gene>
<protein>
    <submittedName>
        <fullName evidence="2">Fumarylacetoacetate (FAA) hydrolase</fullName>
    </submittedName>
</protein>
<dbReference type="EMBL" id="CP000909">
    <property type="protein sequence ID" value="ABY34149.1"/>
    <property type="molecule type" value="Genomic_DNA"/>
</dbReference>
<dbReference type="RefSeq" id="WP_012256805.1">
    <property type="nucleotide sequence ID" value="NC_010175.1"/>
</dbReference>
<dbReference type="PANTHER" id="PTHR43211">
    <property type="entry name" value="FUMARYLACETOACETATE HYDROLASE"/>
    <property type="match status" value="1"/>
</dbReference>
<dbReference type="STRING" id="324602.Caur_0917"/>
<feature type="domain" description="Fumarylacetoacetase-like C-terminal" evidence="1">
    <location>
        <begin position="149"/>
        <end position="337"/>
    </location>
</feature>
<organism evidence="2 3">
    <name type="scientific">Chloroflexus aurantiacus (strain ATCC 29366 / DSM 635 / J-10-fl)</name>
    <dbReference type="NCBI Taxonomy" id="324602"/>
    <lineage>
        <taxon>Bacteria</taxon>
        <taxon>Bacillati</taxon>
        <taxon>Chloroflexota</taxon>
        <taxon>Chloroflexia</taxon>
        <taxon>Chloroflexales</taxon>
        <taxon>Chloroflexineae</taxon>
        <taxon>Chloroflexaceae</taxon>
        <taxon>Chloroflexus</taxon>
    </lineage>
</organism>
<sequence>MQPEKGMIVRLVSFIPPAGGDVRSGVLLGDTIIDLATAAPLVSEDIVDAPWDMLTLLSGSHPDVTLATAADIVQAVVSLMGSEEPMNEPSTSFSWHDGLVIGEDALVVPVSQVRLVSPLPRVVSLREFDAFVDDQAAALRQAAGYWIGDRRHPAFRFAAHTAIYGPDESVELPASAPLDCGMALGCVIGQTGRDISPAEADAYIAGYLLANAWTIRDPLLAALRPRDVATSLGPWLVTADELEYYRDDDGRLLLTLRLLINGQEVSRYHTGRMRFSFAELIAFASQDTWLQPGEIILSGVAAGGCLLDIQGDSGPWLRDGDEVIIECPELGQLRSPVGWFAGSDY</sequence>
<dbReference type="PANTHER" id="PTHR43211:SF1">
    <property type="entry name" value="BLL6422 PROTEIN"/>
    <property type="match status" value="1"/>
</dbReference>
<dbReference type="SUPFAM" id="SSF56529">
    <property type="entry name" value="FAH"/>
    <property type="match status" value="1"/>
</dbReference>
<dbReference type="Gene3D" id="3.90.850.10">
    <property type="entry name" value="Fumarylacetoacetase-like, C-terminal domain"/>
    <property type="match status" value="1"/>
</dbReference>
<name>A9WH54_CHLAA</name>
<dbReference type="HOGENOM" id="CLU_028458_3_3_0"/>
<dbReference type="eggNOG" id="COG0179">
    <property type="taxonomic scope" value="Bacteria"/>
</dbReference>
<keyword evidence="2" id="KW-0378">Hydrolase</keyword>
<dbReference type="GO" id="GO:0016787">
    <property type="term" value="F:hydrolase activity"/>
    <property type="evidence" value="ECO:0007669"/>
    <property type="project" value="UniProtKB-KW"/>
</dbReference>
<dbReference type="InParanoid" id="A9WH54"/>
<dbReference type="InterPro" id="IPR036663">
    <property type="entry name" value="Fumarylacetoacetase_C_sf"/>
</dbReference>
<evidence type="ECO:0000313" key="3">
    <source>
        <dbReference type="Proteomes" id="UP000002008"/>
    </source>
</evidence>
<dbReference type="EnsemblBacteria" id="ABY34149">
    <property type="protein sequence ID" value="ABY34149"/>
    <property type="gene ID" value="Caur_0917"/>
</dbReference>
<proteinExistence type="predicted"/>
<dbReference type="InterPro" id="IPR011234">
    <property type="entry name" value="Fumarylacetoacetase-like_C"/>
</dbReference>
<evidence type="ECO:0000313" key="2">
    <source>
        <dbReference type="EMBL" id="ABY34149.1"/>
    </source>
</evidence>
<evidence type="ECO:0000259" key="1">
    <source>
        <dbReference type="Pfam" id="PF01557"/>
    </source>
</evidence>
<dbReference type="AlphaFoldDB" id="A9WH54"/>
<accession>A9WH54</accession>
<dbReference type="PATRIC" id="fig|324602.8.peg.1052"/>
<dbReference type="Proteomes" id="UP000002008">
    <property type="component" value="Chromosome"/>
</dbReference>